<feature type="compositionally biased region" description="Basic and acidic residues" evidence="1">
    <location>
        <begin position="383"/>
        <end position="407"/>
    </location>
</feature>
<dbReference type="PROSITE" id="PS51489">
    <property type="entry name" value="BUB1_N"/>
    <property type="match status" value="1"/>
</dbReference>
<dbReference type="GO" id="GO:0051754">
    <property type="term" value="P:meiotic sister chromatid cohesion, centromeric"/>
    <property type="evidence" value="ECO:0007669"/>
    <property type="project" value="TreeGrafter"/>
</dbReference>
<keyword evidence="4" id="KW-1185">Reference proteome</keyword>
<dbReference type="AlphaFoldDB" id="A0A0D7BSX9"/>
<dbReference type="Proteomes" id="UP000054007">
    <property type="component" value="Unassembled WGS sequence"/>
</dbReference>
<evidence type="ECO:0000313" key="4">
    <source>
        <dbReference type="Proteomes" id="UP000054007"/>
    </source>
</evidence>
<accession>A0A0D7BSX9</accession>
<feature type="region of interest" description="Disordered" evidence="1">
    <location>
        <begin position="206"/>
        <end position="416"/>
    </location>
</feature>
<dbReference type="InterPro" id="IPR015661">
    <property type="entry name" value="Bub1/Mad3"/>
</dbReference>
<dbReference type="FunFam" id="1.25.40.430:FF:000003">
    <property type="entry name" value="Checkpoint serine/threonine-protein kinase BUB1"/>
    <property type="match status" value="1"/>
</dbReference>
<dbReference type="PANTHER" id="PTHR14030:SF4">
    <property type="entry name" value="BUB1 KINASE, ISOFORM A-RELATED"/>
    <property type="match status" value="1"/>
</dbReference>
<dbReference type="OrthoDB" id="248495at2759"/>
<evidence type="ECO:0000313" key="3">
    <source>
        <dbReference type="EMBL" id="KIY72691.1"/>
    </source>
</evidence>
<dbReference type="STRING" id="1314674.A0A0D7BSX9"/>
<organism evidence="3 4">
    <name type="scientific">Cylindrobasidium torrendii FP15055 ss-10</name>
    <dbReference type="NCBI Taxonomy" id="1314674"/>
    <lineage>
        <taxon>Eukaryota</taxon>
        <taxon>Fungi</taxon>
        <taxon>Dikarya</taxon>
        <taxon>Basidiomycota</taxon>
        <taxon>Agaricomycotina</taxon>
        <taxon>Agaricomycetes</taxon>
        <taxon>Agaricomycetidae</taxon>
        <taxon>Agaricales</taxon>
        <taxon>Marasmiineae</taxon>
        <taxon>Physalacriaceae</taxon>
        <taxon>Cylindrobasidium</taxon>
    </lineage>
</organism>
<evidence type="ECO:0000256" key="1">
    <source>
        <dbReference type="SAM" id="MobiDB-lite"/>
    </source>
</evidence>
<dbReference type="GO" id="GO:0032991">
    <property type="term" value="C:protein-containing complex"/>
    <property type="evidence" value="ECO:0007669"/>
    <property type="project" value="UniProtKB-ARBA"/>
</dbReference>
<feature type="domain" description="BUB1 N-terminal" evidence="2">
    <location>
        <begin position="62"/>
        <end position="222"/>
    </location>
</feature>
<protein>
    <recommendedName>
        <fullName evidence="2">BUB1 N-terminal domain-containing protein</fullName>
    </recommendedName>
</protein>
<feature type="compositionally biased region" description="Low complexity" evidence="1">
    <location>
        <begin position="370"/>
        <end position="380"/>
    </location>
</feature>
<sequence>MSGEEELLHDTPVVDADVLEAAKENVQPLATGRRVTALSSLLATPHAHRESRLTATRRRLQMNVEVALEDDEDDPLEAYWALVNWVLENYPQGQSAESGLLDLLEEATRKLRGHRDGIWHGEIKYLKLWLLYASYVEKPTVIYRFLVANEIGTNHSLLYEEFSAVLERDLRRQEADDIYRLGIARRATPLDHLKSRHQDFQKRMMTAAPVPASASSSGSRGPAPLATTVDRTPAIPLVQRAQPSGPNAPVPVFVDPSGSRSRSALPEQNQWPDIGTRKTRVKENTPQTKSMAGSKLKQKTRTASGSGASGSRIMPFRDPEPTPAAPTAPKAKKGFIPFMEEDPKPAASAEPAVPATPKFTPFRDDEEVAAEAAPAHTPPENVMKARIDHGALAEAEALRKDPLKNYGEEGLGFDDP</sequence>
<dbReference type="SMART" id="SM00777">
    <property type="entry name" value="Mad3_BUB1_I"/>
    <property type="match status" value="1"/>
</dbReference>
<dbReference type="InterPro" id="IPR013212">
    <property type="entry name" value="Mad3/Bub1_I"/>
</dbReference>
<gene>
    <name evidence="3" type="ORF">CYLTODRAFT_417698</name>
</gene>
<proteinExistence type="predicted"/>
<evidence type="ECO:0000259" key="2">
    <source>
        <dbReference type="PROSITE" id="PS51489"/>
    </source>
</evidence>
<dbReference type="Gene3D" id="1.25.40.430">
    <property type="match status" value="1"/>
</dbReference>
<dbReference type="Pfam" id="PF08311">
    <property type="entry name" value="Mad3_BUB1_I"/>
    <property type="match status" value="1"/>
</dbReference>
<feature type="compositionally biased region" description="Polar residues" evidence="1">
    <location>
        <begin position="258"/>
        <end position="271"/>
    </location>
</feature>
<feature type="compositionally biased region" description="Low complexity" evidence="1">
    <location>
        <begin position="207"/>
        <end position="224"/>
    </location>
</feature>
<dbReference type="GO" id="GO:0004672">
    <property type="term" value="F:protein kinase activity"/>
    <property type="evidence" value="ECO:0007669"/>
    <property type="project" value="TreeGrafter"/>
</dbReference>
<dbReference type="GO" id="GO:0007094">
    <property type="term" value="P:mitotic spindle assembly checkpoint signaling"/>
    <property type="evidence" value="ECO:0007669"/>
    <property type="project" value="InterPro"/>
</dbReference>
<dbReference type="PANTHER" id="PTHR14030">
    <property type="entry name" value="MITOTIC CHECKPOINT SERINE/THREONINE-PROTEIN KINASE BUB1"/>
    <property type="match status" value="1"/>
</dbReference>
<dbReference type="GO" id="GO:0005634">
    <property type="term" value="C:nucleus"/>
    <property type="evidence" value="ECO:0007669"/>
    <property type="project" value="TreeGrafter"/>
</dbReference>
<reference evidence="3 4" key="1">
    <citation type="journal article" date="2015" name="Fungal Genet. Biol.">
        <title>Evolution of novel wood decay mechanisms in Agaricales revealed by the genome sequences of Fistulina hepatica and Cylindrobasidium torrendii.</title>
        <authorList>
            <person name="Floudas D."/>
            <person name="Held B.W."/>
            <person name="Riley R."/>
            <person name="Nagy L.G."/>
            <person name="Koehler G."/>
            <person name="Ransdell A.S."/>
            <person name="Younus H."/>
            <person name="Chow J."/>
            <person name="Chiniquy J."/>
            <person name="Lipzen A."/>
            <person name="Tritt A."/>
            <person name="Sun H."/>
            <person name="Haridas S."/>
            <person name="LaButti K."/>
            <person name="Ohm R.A."/>
            <person name="Kues U."/>
            <person name="Blanchette R.A."/>
            <person name="Grigoriev I.V."/>
            <person name="Minto R.E."/>
            <person name="Hibbett D.S."/>
        </authorList>
    </citation>
    <scope>NUCLEOTIDE SEQUENCE [LARGE SCALE GENOMIC DNA]</scope>
    <source>
        <strain evidence="3 4">FP15055 ss-10</strain>
    </source>
</reference>
<dbReference type="EMBL" id="KN880441">
    <property type="protein sequence ID" value="KIY72691.1"/>
    <property type="molecule type" value="Genomic_DNA"/>
</dbReference>
<name>A0A0D7BSX9_9AGAR</name>